<keyword evidence="2" id="KW-1185">Reference proteome</keyword>
<dbReference type="EMBL" id="JAKEVZ010000006">
    <property type="protein sequence ID" value="MCF1751193.1"/>
    <property type="molecule type" value="Genomic_DNA"/>
</dbReference>
<gene>
    <name evidence="1" type="ORF">L0U89_08925</name>
</gene>
<evidence type="ECO:0000313" key="1">
    <source>
        <dbReference type="EMBL" id="MCF1751193.1"/>
    </source>
</evidence>
<dbReference type="RefSeq" id="WP_234861228.1">
    <property type="nucleotide sequence ID" value="NZ_JAKEVZ010000006.1"/>
</dbReference>
<sequence length="83" mass="9808">MFDSPDYPAALDESQFEAWFEKGRESRIPYAYLLIMWDEIEGKYDPIYVENRKEIQEYPRYGQSPENRLLVAAYDLYSGGRVG</sequence>
<evidence type="ECO:0000313" key="2">
    <source>
        <dbReference type="Proteomes" id="UP001201449"/>
    </source>
</evidence>
<name>A0ABS9BWD0_9BACT</name>
<proteinExistence type="predicted"/>
<comment type="caution">
    <text evidence="1">The sequence shown here is derived from an EMBL/GenBank/DDBJ whole genome shotgun (WGS) entry which is preliminary data.</text>
</comment>
<protein>
    <submittedName>
        <fullName evidence="1">Uncharacterized protein</fullName>
    </submittedName>
</protein>
<accession>A0ABS9BWD0</accession>
<dbReference type="Proteomes" id="UP001201449">
    <property type="component" value="Unassembled WGS sequence"/>
</dbReference>
<organism evidence="1 2">
    <name type="scientific">Mariniradius sediminis</name>
    <dbReference type="NCBI Taxonomy" id="2909237"/>
    <lineage>
        <taxon>Bacteria</taxon>
        <taxon>Pseudomonadati</taxon>
        <taxon>Bacteroidota</taxon>
        <taxon>Cytophagia</taxon>
        <taxon>Cytophagales</taxon>
        <taxon>Cyclobacteriaceae</taxon>
        <taxon>Mariniradius</taxon>
    </lineage>
</organism>
<reference evidence="1 2" key="1">
    <citation type="submission" date="2022-01" db="EMBL/GenBank/DDBJ databases">
        <title>Mariniradius saccharolyticus sp. nov., isolated from sediment of a river.</title>
        <authorList>
            <person name="Liu H."/>
        </authorList>
    </citation>
    <scope>NUCLEOTIDE SEQUENCE [LARGE SCALE GENOMIC DNA]</scope>
    <source>
        <strain evidence="1 2">RY-2</strain>
    </source>
</reference>